<accession>A0A6M3KU53</accession>
<dbReference type="AlphaFoldDB" id="A0A6M3KU53"/>
<dbReference type="EMBL" id="MT142555">
    <property type="protein sequence ID" value="QJA85111.1"/>
    <property type="molecule type" value="Genomic_DNA"/>
</dbReference>
<organism evidence="1">
    <name type="scientific">viral metagenome</name>
    <dbReference type="NCBI Taxonomy" id="1070528"/>
    <lineage>
        <taxon>unclassified sequences</taxon>
        <taxon>metagenomes</taxon>
        <taxon>organismal metagenomes</taxon>
    </lineage>
</organism>
<name>A0A6M3KU53_9ZZZZ</name>
<protein>
    <submittedName>
        <fullName evidence="1">Uncharacterized protein</fullName>
    </submittedName>
</protein>
<gene>
    <name evidence="1" type="ORF">MM415B02273_0010</name>
</gene>
<sequence>MKGILFKPDMIKAIVECRKTVTRRRIDIDPLGWDKPFPSYDKTWGFHRKDTGAFGDIVYVRPRYQVGETVYIKEAHKFTSFDFIVSAYVEYKDGESRDVTKFITDGTTVYNQDHPEVHKWRSPLFMPAWAARYFIKITDVRAERTKDITPEDCLLEGIIFAGGCYWTAEDGVAFDTAQEAYFALYDSINGKDAHEKNWDWRYEFSPLQG</sequence>
<reference evidence="1" key="1">
    <citation type="submission" date="2020-03" db="EMBL/GenBank/DDBJ databases">
        <title>The deep terrestrial virosphere.</title>
        <authorList>
            <person name="Holmfeldt K."/>
            <person name="Nilsson E."/>
            <person name="Simone D."/>
            <person name="Lopez-Fernandez M."/>
            <person name="Wu X."/>
            <person name="de Brujin I."/>
            <person name="Lundin D."/>
            <person name="Andersson A."/>
            <person name="Bertilsson S."/>
            <person name="Dopson M."/>
        </authorList>
    </citation>
    <scope>NUCLEOTIDE SEQUENCE</scope>
    <source>
        <strain evidence="1">MM415B02273</strain>
    </source>
</reference>
<evidence type="ECO:0000313" key="1">
    <source>
        <dbReference type="EMBL" id="QJA85111.1"/>
    </source>
</evidence>
<proteinExistence type="predicted"/>